<dbReference type="EMBL" id="JACOSL010000026">
    <property type="protein sequence ID" value="MBI1756266.1"/>
    <property type="molecule type" value="Genomic_DNA"/>
</dbReference>
<dbReference type="Proteomes" id="UP000727962">
    <property type="component" value="Unassembled WGS sequence"/>
</dbReference>
<evidence type="ECO:0000256" key="1">
    <source>
        <dbReference type="SAM" id="MobiDB-lite"/>
    </source>
</evidence>
<feature type="signal peptide" evidence="2">
    <location>
        <begin position="1"/>
        <end position="19"/>
    </location>
</feature>
<reference evidence="3" key="1">
    <citation type="submission" date="2020-07" db="EMBL/GenBank/DDBJ databases">
        <title>Huge and variable diversity of episymbiotic CPR bacteria and DPANN archaea in groundwater ecosystems.</title>
        <authorList>
            <person name="He C.Y."/>
            <person name="Keren R."/>
            <person name="Whittaker M."/>
            <person name="Farag I.F."/>
            <person name="Doudna J."/>
            <person name="Cate J.H.D."/>
            <person name="Banfield J.F."/>
        </authorList>
    </citation>
    <scope>NUCLEOTIDE SEQUENCE</scope>
    <source>
        <strain evidence="3">NC_groundwater_17_Pr7_B-0.1um_64_12</strain>
    </source>
</reference>
<dbReference type="PROSITE" id="PS51257">
    <property type="entry name" value="PROKAR_LIPOPROTEIN"/>
    <property type="match status" value="1"/>
</dbReference>
<gene>
    <name evidence="3" type="ORF">HYR64_04065</name>
</gene>
<keyword evidence="2" id="KW-0732">Signal</keyword>
<protein>
    <recommendedName>
        <fullName evidence="5">Lipoprotein</fullName>
    </recommendedName>
</protein>
<feature type="region of interest" description="Disordered" evidence="1">
    <location>
        <begin position="20"/>
        <end position="46"/>
    </location>
</feature>
<dbReference type="Gene3D" id="2.40.360.20">
    <property type="match status" value="1"/>
</dbReference>
<comment type="caution">
    <text evidence="3">The sequence shown here is derived from an EMBL/GenBank/DDBJ whole genome shotgun (WGS) entry which is preliminary data.</text>
</comment>
<dbReference type="AlphaFoldDB" id="A0A931LZT6"/>
<evidence type="ECO:0000313" key="4">
    <source>
        <dbReference type="Proteomes" id="UP000727962"/>
    </source>
</evidence>
<proteinExistence type="predicted"/>
<evidence type="ECO:0000256" key="2">
    <source>
        <dbReference type="SAM" id="SignalP"/>
    </source>
</evidence>
<feature type="chain" id="PRO_5038001501" description="Lipoprotein" evidence="2">
    <location>
        <begin position="20"/>
        <end position="261"/>
    </location>
</feature>
<organism evidence="3 4">
    <name type="scientific">Fimbriimonas ginsengisoli</name>
    <dbReference type="NCBI Taxonomy" id="1005039"/>
    <lineage>
        <taxon>Bacteria</taxon>
        <taxon>Bacillati</taxon>
        <taxon>Armatimonadota</taxon>
        <taxon>Fimbriimonadia</taxon>
        <taxon>Fimbriimonadales</taxon>
        <taxon>Fimbriimonadaceae</taxon>
        <taxon>Fimbriimonas</taxon>
    </lineage>
</organism>
<sequence length="261" mass="27460">MKRSLPFACVLALAIAACGKPPAVSPRDPPKPEPVAKALPSAPVGAVAEKIEPKAAESKTASSTGPEPTFHHDGFTYYGLDYKDPIDYELVDSRTKTRQTGSQAITLKQARADGATYEIHRTGGLAGLGDQTVEVTATGVRTISSSLGPLTGDSLELPAQLPSGAHWRSKNTLTTQDGRKLENDNTFKVVGTEKLKTKAGTYQALLITSTGTATIDGAKKVMKSKSWFVKGRGNVKLIISLTGGDGKEQTLTIEEAAPAKG</sequence>
<evidence type="ECO:0000313" key="3">
    <source>
        <dbReference type="EMBL" id="MBI1756266.1"/>
    </source>
</evidence>
<evidence type="ECO:0008006" key="5">
    <source>
        <dbReference type="Google" id="ProtNLM"/>
    </source>
</evidence>
<accession>A0A931LZT6</accession>
<name>A0A931LZT6_FIMGI</name>